<organism evidence="2 3">
    <name type="scientific">Nesterenkonia lacusekhoensis</name>
    <dbReference type="NCBI Taxonomy" id="150832"/>
    <lineage>
        <taxon>Bacteria</taxon>
        <taxon>Bacillati</taxon>
        <taxon>Actinomycetota</taxon>
        <taxon>Actinomycetes</taxon>
        <taxon>Micrococcales</taxon>
        <taxon>Micrococcaceae</taxon>
        <taxon>Nesterenkonia</taxon>
    </lineage>
</organism>
<comment type="caution">
    <text evidence="2">The sequence shown here is derived from an EMBL/GenBank/DDBJ whole genome shotgun (WGS) entry which is preliminary data.</text>
</comment>
<evidence type="ECO:0000313" key="2">
    <source>
        <dbReference type="EMBL" id="MBP2317898.1"/>
    </source>
</evidence>
<evidence type="ECO:0000313" key="3">
    <source>
        <dbReference type="Proteomes" id="UP001519331"/>
    </source>
</evidence>
<keyword evidence="3" id="KW-1185">Reference proteome</keyword>
<feature type="domain" description="Polysaccharide pyruvyl transferase" evidence="1">
    <location>
        <begin position="196"/>
        <end position="310"/>
    </location>
</feature>
<evidence type="ECO:0000259" key="1">
    <source>
        <dbReference type="Pfam" id="PF04230"/>
    </source>
</evidence>
<dbReference type="InterPro" id="IPR007345">
    <property type="entry name" value="Polysacch_pyruvyl_Trfase"/>
</dbReference>
<gene>
    <name evidence="2" type="ORF">JOF45_000917</name>
</gene>
<dbReference type="Proteomes" id="UP001519331">
    <property type="component" value="Unassembled WGS sequence"/>
</dbReference>
<proteinExistence type="predicted"/>
<dbReference type="EMBL" id="JAGINX010000001">
    <property type="protein sequence ID" value="MBP2317898.1"/>
    <property type="molecule type" value="Genomic_DNA"/>
</dbReference>
<name>A0ABS4T0C0_9MICC</name>
<protein>
    <recommendedName>
        <fullName evidence="1">Polysaccharide pyruvyl transferase domain-containing protein</fullName>
    </recommendedName>
</protein>
<sequence length="412" mass="45457">MSLTTSGDSLSWEFPTAFGEVTVRATQIPAGLRLTCHGSGDENRRVLRNVLVTDALLKAAPKEHHELEVLSGRRATRRAALTTVAGWVSFICSRMQTVSQVEHGETPDEDIIRGFWWDRKANFGDAIGPWIVSTMTGRHVVNVRSTKDSPIPAVGRASALVGSIVQMINRPRVDIWGSGLMRPLSEDSGLRRRRTTEVHAVRGHLTRHELQEKLGWTVPEVYGDPALLLPRLFTPNSPDGDRRIAFVPHMKHRTRFSTIDEAVFDVCDVRDDLTTVVSQIAGARACVSTSMHGLIVAQAYGVPWVWLNISDAPLGGADFKFEDFFSTLDSSSLPGGAPARVDVTSADLENLDLQAIAEKAALPSTAIDLDALEAALPHRTLADERLRQRVDRRAARRMKQAVRKLLPSRHHS</sequence>
<dbReference type="Pfam" id="PF04230">
    <property type="entry name" value="PS_pyruv_trans"/>
    <property type="match status" value="1"/>
</dbReference>
<dbReference type="RefSeq" id="WP_210048191.1">
    <property type="nucleotide sequence ID" value="NZ_JAGINX010000001.1"/>
</dbReference>
<accession>A0ABS4T0C0</accession>
<reference evidence="2 3" key="1">
    <citation type="submission" date="2021-03" db="EMBL/GenBank/DDBJ databases">
        <title>Sequencing the genomes of 1000 actinobacteria strains.</title>
        <authorList>
            <person name="Klenk H.-P."/>
        </authorList>
    </citation>
    <scope>NUCLEOTIDE SEQUENCE [LARGE SCALE GENOMIC DNA]</scope>
    <source>
        <strain evidence="2 3">DSM 12544</strain>
    </source>
</reference>